<feature type="transmembrane region" description="Helical" evidence="1">
    <location>
        <begin position="94"/>
        <end position="113"/>
    </location>
</feature>
<evidence type="ECO:0000313" key="2">
    <source>
        <dbReference type="EMBL" id="AKH20727.1"/>
    </source>
</evidence>
<sequence length="147" mass="15833">MLDKLPFIRILSAAILGSFILGGIFVALLYYRIGQLSNANYTPCQNLPEAELPDCYAQITYDFITNGQWTSLIAVALILVATLIGFITGRNSRALVVSPLTGLICGVVLLNIVEPGGRLVALVTFLGFSLGGLIAHRQARLQNDTQP</sequence>
<evidence type="ECO:0000256" key="1">
    <source>
        <dbReference type="SAM" id="Phobius"/>
    </source>
</evidence>
<keyword evidence="1" id="KW-0472">Membrane</keyword>
<dbReference type="Proteomes" id="UP000034410">
    <property type="component" value="Chromosome"/>
</dbReference>
<keyword evidence="1" id="KW-0812">Transmembrane</keyword>
<protein>
    <submittedName>
        <fullName evidence="2">Uncharacterized protein</fullName>
    </submittedName>
</protein>
<proteinExistence type="predicted"/>
<organism evidence="2 3">
    <name type="scientific">Sedimenticola thiotaurini</name>
    <dbReference type="NCBI Taxonomy" id="1543721"/>
    <lineage>
        <taxon>Bacteria</taxon>
        <taxon>Pseudomonadati</taxon>
        <taxon>Pseudomonadota</taxon>
        <taxon>Gammaproteobacteria</taxon>
        <taxon>Chromatiales</taxon>
        <taxon>Sedimenticolaceae</taxon>
        <taxon>Sedimenticola</taxon>
    </lineage>
</organism>
<feature type="transmembrane region" description="Helical" evidence="1">
    <location>
        <begin position="69"/>
        <end position="87"/>
    </location>
</feature>
<gene>
    <name evidence="2" type="ORF">AAY24_10580</name>
</gene>
<keyword evidence="1" id="KW-1133">Transmembrane helix</keyword>
<reference evidence="2 3" key="1">
    <citation type="journal article" date="2015" name="Genome Announc.">
        <title>Complete Genome Sequence of Sedimenticola thiotaurini Strain SIP-G1, a Polyphosphate- and Polyhydroxyalkanoate-Accumulating Sulfur-Oxidizing Gammaproteobacterium Isolated from Salt Marsh Sediments.</title>
        <authorList>
            <person name="Flood B.E."/>
            <person name="Jones D.S."/>
            <person name="Bailey J.V."/>
        </authorList>
    </citation>
    <scope>NUCLEOTIDE SEQUENCE [LARGE SCALE GENOMIC DNA]</scope>
    <source>
        <strain evidence="2 3">SIP-G1</strain>
    </source>
</reference>
<dbReference type="AlphaFoldDB" id="A0A0F7JYB1"/>
<dbReference type="RefSeq" id="WP_046859657.1">
    <property type="nucleotide sequence ID" value="NZ_CP011412.1"/>
</dbReference>
<name>A0A0F7JYB1_9GAMM</name>
<accession>A0A0F7JYB1</accession>
<feature type="transmembrane region" description="Helical" evidence="1">
    <location>
        <begin position="7"/>
        <end position="31"/>
    </location>
</feature>
<feature type="transmembrane region" description="Helical" evidence="1">
    <location>
        <begin position="119"/>
        <end position="136"/>
    </location>
</feature>
<keyword evidence="3" id="KW-1185">Reference proteome</keyword>
<dbReference type="EMBL" id="CP011412">
    <property type="protein sequence ID" value="AKH20727.1"/>
    <property type="molecule type" value="Genomic_DNA"/>
</dbReference>
<evidence type="ECO:0000313" key="3">
    <source>
        <dbReference type="Proteomes" id="UP000034410"/>
    </source>
</evidence>
<dbReference type="KEGG" id="seds:AAY24_10580"/>